<dbReference type="AlphaFoldDB" id="A0A4Y7INK3"/>
<keyword evidence="2" id="KW-1185">Reference proteome</keyword>
<sequence>MPATRFVTPGVCECAIHMRTAVFPPKINNIRGYFLPIHADENEVDKLTDNLQGVGIASASANGCVLTTSKGISQEVSRDALGHVSKECDKQGFPMTQGVLTSGGVRLLIYRGESSKRNELALNCAIKEISHKWRKDKYQV</sequence>
<dbReference type="EMBL" id="CM010716">
    <property type="protein sequence ID" value="RZC49059.1"/>
    <property type="molecule type" value="Genomic_DNA"/>
</dbReference>
<dbReference type="Gramene" id="RZC49059">
    <property type="protein sequence ID" value="RZC49059"/>
    <property type="gene ID" value="C5167_017485"/>
</dbReference>
<accession>A0A4Y7INK3</accession>
<reference evidence="1 2" key="1">
    <citation type="journal article" date="2018" name="Science">
        <title>The opium poppy genome and morphinan production.</title>
        <authorList>
            <person name="Guo L."/>
            <person name="Winzer T."/>
            <person name="Yang X."/>
            <person name="Li Y."/>
            <person name="Ning Z."/>
            <person name="He Z."/>
            <person name="Teodor R."/>
            <person name="Lu Y."/>
            <person name="Bowser T.A."/>
            <person name="Graham I.A."/>
            <person name="Ye K."/>
        </authorList>
    </citation>
    <scope>NUCLEOTIDE SEQUENCE [LARGE SCALE GENOMIC DNA]</scope>
    <source>
        <strain evidence="2">cv. HN1</strain>
        <tissue evidence="1">Leaves</tissue>
    </source>
</reference>
<name>A0A4Y7INK3_PAPSO</name>
<organism evidence="1 2">
    <name type="scientific">Papaver somniferum</name>
    <name type="common">Opium poppy</name>
    <dbReference type="NCBI Taxonomy" id="3469"/>
    <lineage>
        <taxon>Eukaryota</taxon>
        <taxon>Viridiplantae</taxon>
        <taxon>Streptophyta</taxon>
        <taxon>Embryophyta</taxon>
        <taxon>Tracheophyta</taxon>
        <taxon>Spermatophyta</taxon>
        <taxon>Magnoliopsida</taxon>
        <taxon>Ranunculales</taxon>
        <taxon>Papaveraceae</taxon>
        <taxon>Papaveroideae</taxon>
        <taxon>Papaver</taxon>
    </lineage>
</organism>
<protein>
    <submittedName>
        <fullName evidence="1">Uncharacterized protein</fullName>
    </submittedName>
</protein>
<dbReference type="Proteomes" id="UP000316621">
    <property type="component" value="Chromosome 2"/>
</dbReference>
<gene>
    <name evidence="1" type="ORF">C5167_017485</name>
</gene>
<evidence type="ECO:0000313" key="2">
    <source>
        <dbReference type="Proteomes" id="UP000316621"/>
    </source>
</evidence>
<proteinExistence type="predicted"/>
<evidence type="ECO:0000313" key="1">
    <source>
        <dbReference type="EMBL" id="RZC49059.1"/>
    </source>
</evidence>
<dbReference type="STRING" id="3469.A0A4Y7INK3"/>